<dbReference type="PANTHER" id="PTHR44757:SF2">
    <property type="entry name" value="BIOFILM ARCHITECTURE MAINTENANCE PROTEIN MBAA"/>
    <property type="match status" value="1"/>
</dbReference>
<dbReference type="InterPro" id="IPR035919">
    <property type="entry name" value="EAL_sf"/>
</dbReference>
<dbReference type="PANTHER" id="PTHR44757">
    <property type="entry name" value="DIGUANYLATE CYCLASE DGCP"/>
    <property type="match status" value="1"/>
</dbReference>
<dbReference type="Pfam" id="PF00990">
    <property type="entry name" value="GGDEF"/>
    <property type="match status" value="1"/>
</dbReference>
<dbReference type="Gene3D" id="3.30.70.270">
    <property type="match status" value="1"/>
</dbReference>
<dbReference type="SMART" id="SM00086">
    <property type="entry name" value="PAC"/>
    <property type="match status" value="1"/>
</dbReference>
<dbReference type="Gene3D" id="3.20.20.450">
    <property type="entry name" value="EAL domain"/>
    <property type="match status" value="1"/>
</dbReference>
<feature type="domain" description="EAL" evidence="4">
    <location>
        <begin position="479"/>
        <end position="638"/>
    </location>
</feature>
<dbReference type="NCBIfam" id="TIGR00254">
    <property type="entry name" value="GGDEF"/>
    <property type="match status" value="1"/>
</dbReference>
<feature type="transmembrane region" description="Helical" evidence="1">
    <location>
        <begin position="87"/>
        <end position="106"/>
    </location>
</feature>
<dbReference type="EMBL" id="UOGK01000318">
    <property type="protein sequence ID" value="VAX40005.1"/>
    <property type="molecule type" value="Genomic_DNA"/>
</dbReference>
<dbReference type="SMART" id="SM00267">
    <property type="entry name" value="GGDEF"/>
    <property type="match status" value="1"/>
</dbReference>
<dbReference type="AlphaFoldDB" id="A0A3B1E369"/>
<evidence type="ECO:0000313" key="6">
    <source>
        <dbReference type="EMBL" id="VAX40005.1"/>
    </source>
</evidence>
<dbReference type="InterPro" id="IPR001633">
    <property type="entry name" value="EAL_dom"/>
</dbReference>
<dbReference type="SUPFAM" id="SSF141868">
    <property type="entry name" value="EAL domain-like"/>
    <property type="match status" value="1"/>
</dbReference>
<dbReference type="SMART" id="SM00052">
    <property type="entry name" value="EAL"/>
    <property type="match status" value="1"/>
</dbReference>
<reference evidence="6" key="1">
    <citation type="submission" date="2018-06" db="EMBL/GenBank/DDBJ databases">
        <authorList>
            <person name="Zhirakovskaya E."/>
        </authorList>
    </citation>
    <scope>NUCLEOTIDE SEQUENCE</scope>
</reference>
<feature type="domain" description="PAS" evidence="2">
    <location>
        <begin position="185"/>
        <end position="228"/>
    </location>
</feature>
<dbReference type="Gene3D" id="3.30.450.20">
    <property type="entry name" value="PAS domain"/>
    <property type="match status" value="1"/>
</dbReference>
<dbReference type="SUPFAM" id="SSF55073">
    <property type="entry name" value="Nucleotide cyclase"/>
    <property type="match status" value="1"/>
</dbReference>
<dbReference type="InterPro" id="IPR001610">
    <property type="entry name" value="PAC"/>
</dbReference>
<keyword evidence="1" id="KW-1133">Transmembrane helix</keyword>
<dbReference type="CDD" id="cd00130">
    <property type="entry name" value="PAS"/>
    <property type="match status" value="1"/>
</dbReference>
<accession>A0A3B1E369</accession>
<protein>
    <submittedName>
        <fullName evidence="6">Diguanylate cyclase/phosphodiesterase (GGDEF &amp; EAL domains) with PAS/PAC sensor(S)</fullName>
    </submittedName>
</protein>
<sequence length="638" mass="70245">MKPVPMTFRLFAEILSIIVYVEFAVMDLLGRVGWEQSGQSAGVLMDAGLLVVLSGPLILWRVEAAARRAGRKDQQEPTAPSQKKSQYVTRAIALGVLAIIFVGSILAGQQVSTGGQEAAMLVSTGGMIIGILLALMVWSYGTSRSHAMTLATQMTSDLSESEREARTLIARLKSYWDALDQQTIIAVTDCSGKITQVNDLFTKISGYSQEELIGQDHRIINSGYHPKSFWIDCWRTVAQGEIWRGEVCNRAKDGSLYWVNSSIGPVCDAEGTITGYVAVRVDITEQKRAEEQLRKAAYADDLTGLANRTFFLDTLRDALAATEPGAESGYAVLFIDIDRFKFINDTIGHVVGDSILLEIANRLRMVVGATTTSDGRRPESLLARFGGDEFAVLVDGITGAEDAAAVGEKLLGVFAEPVYPEGREIFLTASVGIAASYDPTDEAEEILRRADIAVYEAKLAGRGRQVQFESSMSERIERRLSLESDLRKALDAGEFFLVYQPIVSLDSHRVEGFEALIRWQHPTRGLVRPDEFIPAAEQTGLILPIGEWVLREACSEFARWRNTLGEMAPKHISINLSRNQLMQHDLVEMIRRVLKETGVEAPRLHIEITESAVMEDIASGTRMLNAIGEIGVKQSLDD</sequence>
<dbReference type="CDD" id="cd01949">
    <property type="entry name" value="GGDEF"/>
    <property type="match status" value="1"/>
</dbReference>
<dbReference type="SUPFAM" id="SSF55785">
    <property type="entry name" value="PYP-like sensor domain (PAS domain)"/>
    <property type="match status" value="1"/>
</dbReference>
<dbReference type="InterPro" id="IPR029787">
    <property type="entry name" value="Nucleotide_cyclase"/>
</dbReference>
<feature type="domain" description="PAC" evidence="3">
    <location>
        <begin position="243"/>
        <end position="295"/>
    </location>
</feature>
<proteinExistence type="predicted"/>
<gene>
    <name evidence="6" type="ORF">MNBD_PLANCTO03-1964</name>
</gene>
<dbReference type="PROSITE" id="PS50113">
    <property type="entry name" value="PAC"/>
    <property type="match status" value="1"/>
</dbReference>
<dbReference type="InterPro" id="IPR035965">
    <property type="entry name" value="PAS-like_dom_sf"/>
</dbReference>
<evidence type="ECO:0000259" key="4">
    <source>
        <dbReference type="PROSITE" id="PS50883"/>
    </source>
</evidence>
<feature type="transmembrane region" description="Helical" evidence="1">
    <location>
        <begin position="41"/>
        <end position="62"/>
    </location>
</feature>
<dbReference type="InterPro" id="IPR000700">
    <property type="entry name" value="PAS-assoc_C"/>
</dbReference>
<feature type="non-terminal residue" evidence="6">
    <location>
        <position position="638"/>
    </location>
</feature>
<dbReference type="CDD" id="cd01948">
    <property type="entry name" value="EAL"/>
    <property type="match status" value="1"/>
</dbReference>
<dbReference type="InterPro" id="IPR000160">
    <property type="entry name" value="GGDEF_dom"/>
</dbReference>
<dbReference type="PROSITE" id="PS50112">
    <property type="entry name" value="PAS"/>
    <property type="match status" value="1"/>
</dbReference>
<dbReference type="PROSITE" id="PS50883">
    <property type="entry name" value="EAL"/>
    <property type="match status" value="1"/>
</dbReference>
<evidence type="ECO:0000259" key="5">
    <source>
        <dbReference type="PROSITE" id="PS50887"/>
    </source>
</evidence>
<feature type="transmembrane region" description="Helical" evidence="1">
    <location>
        <begin position="7"/>
        <end position="29"/>
    </location>
</feature>
<evidence type="ECO:0000256" key="1">
    <source>
        <dbReference type="SAM" id="Phobius"/>
    </source>
</evidence>
<feature type="transmembrane region" description="Helical" evidence="1">
    <location>
        <begin position="118"/>
        <end position="138"/>
    </location>
</feature>
<dbReference type="Pfam" id="PF13426">
    <property type="entry name" value="PAS_9"/>
    <property type="match status" value="1"/>
</dbReference>
<name>A0A3B1E369_9ZZZZ</name>
<keyword evidence="1" id="KW-0812">Transmembrane</keyword>
<evidence type="ECO:0000259" key="2">
    <source>
        <dbReference type="PROSITE" id="PS50112"/>
    </source>
</evidence>
<keyword evidence="1" id="KW-0472">Membrane</keyword>
<evidence type="ECO:0000259" key="3">
    <source>
        <dbReference type="PROSITE" id="PS50113"/>
    </source>
</evidence>
<organism evidence="6">
    <name type="scientific">hydrothermal vent metagenome</name>
    <dbReference type="NCBI Taxonomy" id="652676"/>
    <lineage>
        <taxon>unclassified sequences</taxon>
        <taxon>metagenomes</taxon>
        <taxon>ecological metagenomes</taxon>
    </lineage>
</organism>
<feature type="domain" description="GGDEF" evidence="5">
    <location>
        <begin position="328"/>
        <end position="470"/>
    </location>
</feature>
<dbReference type="InterPro" id="IPR052155">
    <property type="entry name" value="Biofilm_reg_signaling"/>
</dbReference>
<dbReference type="PROSITE" id="PS50887">
    <property type="entry name" value="GGDEF"/>
    <property type="match status" value="1"/>
</dbReference>
<dbReference type="Pfam" id="PF00563">
    <property type="entry name" value="EAL"/>
    <property type="match status" value="1"/>
</dbReference>
<dbReference type="NCBIfam" id="TIGR00229">
    <property type="entry name" value="sensory_box"/>
    <property type="match status" value="1"/>
</dbReference>
<dbReference type="InterPro" id="IPR043128">
    <property type="entry name" value="Rev_trsase/Diguanyl_cyclase"/>
</dbReference>
<dbReference type="InterPro" id="IPR000014">
    <property type="entry name" value="PAS"/>
</dbReference>